<protein>
    <submittedName>
        <fullName evidence="1">Uncharacterized protein</fullName>
    </submittedName>
</protein>
<comment type="caution">
    <text evidence="1">The sequence shown here is derived from an EMBL/GenBank/DDBJ whole genome shotgun (WGS) entry which is preliminary data.</text>
</comment>
<dbReference type="Proteomes" id="UP001500888">
    <property type="component" value="Unassembled WGS sequence"/>
</dbReference>
<accession>A0ABP7J276</accession>
<gene>
    <name evidence="1" type="ORF">GCM10022226_61720</name>
</gene>
<proteinExistence type="predicted"/>
<keyword evidence="2" id="KW-1185">Reference proteome</keyword>
<dbReference type="EMBL" id="BAAAZR010000031">
    <property type="protein sequence ID" value="GAA3832164.1"/>
    <property type="molecule type" value="Genomic_DNA"/>
</dbReference>
<evidence type="ECO:0000313" key="2">
    <source>
        <dbReference type="Proteomes" id="UP001500888"/>
    </source>
</evidence>
<organism evidence="1 2">
    <name type="scientific">Sphaerisporangium flaviroseum</name>
    <dbReference type="NCBI Taxonomy" id="509199"/>
    <lineage>
        <taxon>Bacteria</taxon>
        <taxon>Bacillati</taxon>
        <taxon>Actinomycetota</taxon>
        <taxon>Actinomycetes</taxon>
        <taxon>Streptosporangiales</taxon>
        <taxon>Streptosporangiaceae</taxon>
        <taxon>Sphaerisporangium</taxon>
    </lineage>
</organism>
<reference evidence="2" key="1">
    <citation type="journal article" date="2019" name="Int. J. Syst. Evol. Microbiol.">
        <title>The Global Catalogue of Microorganisms (GCM) 10K type strain sequencing project: providing services to taxonomists for standard genome sequencing and annotation.</title>
        <authorList>
            <consortium name="The Broad Institute Genomics Platform"/>
            <consortium name="The Broad Institute Genome Sequencing Center for Infectious Disease"/>
            <person name="Wu L."/>
            <person name="Ma J."/>
        </authorList>
    </citation>
    <scope>NUCLEOTIDE SEQUENCE [LARGE SCALE GENOMIC DNA]</scope>
    <source>
        <strain evidence="2">JCM 16908</strain>
    </source>
</reference>
<sequence>MNDSPAHHRSATLSLERTSDGGIIFQSWEICTCVLPQRRTRLGPPTSQVLATAEQAEATGRAVLSVDGPVHLGEGL</sequence>
<name>A0ABP7J276_9ACTN</name>
<evidence type="ECO:0000313" key="1">
    <source>
        <dbReference type="EMBL" id="GAA3832164.1"/>
    </source>
</evidence>
<dbReference type="RefSeq" id="WP_344948128.1">
    <property type="nucleotide sequence ID" value="NZ_BAAAZR010000031.1"/>
</dbReference>